<reference evidence="2" key="1">
    <citation type="submission" date="2021-01" db="EMBL/GenBank/DDBJ databases">
        <authorList>
            <consortium name="Genoscope - CEA"/>
            <person name="William W."/>
        </authorList>
    </citation>
    <scope>NUCLEOTIDE SEQUENCE</scope>
</reference>
<gene>
    <name evidence="2" type="ORF">DARMORV10_C05P19280.1</name>
</gene>
<sequence>MLRYIRAPPMGIFPIGVLNMCVMYIYICIYICIYYICISNFGVIDKSTINPSS</sequence>
<proteinExistence type="predicted"/>
<accession>A0A816LA08</accession>
<keyword evidence="1" id="KW-0472">Membrane</keyword>
<evidence type="ECO:0000313" key="2">
    <source>
        <dbReference type="EMBL" id="CAF1927255.1"/>
    </source>
</evidence>
<keyword evidence="1" id="KW-0812">Transmembrane</keyword>
<feature type="transmembrane region" description="Helical" evidence="1">
    <location>
        <begin position="12"/>
        <end position="36"/>
    </location>
</feature>
<dbReference type="AlphaFoldDB" id="A0A816LA08"/>
<dbReference type="Proteomes" id="UP001295469">
    <property type="component" value="Chromosome C05"/>
</dbReference>
<keyword evidence="1" id="KW-1133">Transmembrane helix</keyword>
<name>A0A816LA08_BRANA</name>
<protein>
    <submittedName>
        <fullName evidence="2">(rape) hypothetical protein</fullName>
    </submittedName>
</protein>
<evidence type="ECO:0000256" key="1">
    <source>
        <dbReference type="SAM" id="Phobius"/>
    </source>
</evidence>
<dbReference type="EMBL" id="HG994369">
    <property type="protein sequence ID" value="CAF1927255.1"/>
    <property type="molecule type" value="Genomic_DNA"/>
</dbReference>
<organism evidence="2">
    <name type="scientific">Brassica napus</name>
    <name type="common">Rape</name>
    <dbReference type="NCBI Taxonomy" id="3708"/>
    <lineage>
        <taxon>Eukaryota</taxon>
        <taxon>Viridiplantae</taxon>
        <taxon>Streptophyta</taxon>
        <taxon>Embryophyta</taxon>
        <taxon>Tracheophyta</taxon>
        <taxon>Spermatophyta</taxon>
        <taxon>Magnoliopsida</taxon>
        <taxon>eudicotyledons</taxon>
        <taxon>Gunneridae</taxon>
        <taxon>Pentapetalae</taxon>
        <taxon>rosids</taxon>
        <taxon>malvids</taxon>
        <taxon>Brassicales</taxon>
        <taxon>Brassicaceae</taxon>
        <taxon>Brassiceae</taxon>
        <taxon>Brassica</taxon>
    </lineage>
</organism>